<dbReference type="Proteomes" id="UP000445000">
    <property type="component" value="Unassembled WGS sequence"/>
</dbReference>
<dbReference type="PRINTS" id="PR00033">
    <property type="entry name" value="HTHASNC"/>
</dbReference>
<evidence type="ECO:0000259" key="4">
    <source>
        <dbReference type="PROSITE" id="PS50956"/>
    </source>
</evidence>
<organism evidence="5 6">
    <name type="scientific">Steroidobacter agaridevorans</name>
    <dbReference type="NCBI Taxonomy" id="2695856"/>
    <lineage>
        <taxon>Bacteria</taxon>
        <taxon>Pseudomonadati</taxon>
        <taxon>Pseudomonadota</taxon>
        <taxon>Gammaproteobacteria</taxon>
        <taxon>Steroidobacterales</taxon>
        <taxon>Steroidobacteraceae</taxon>
        <taxon>Steroidobacter</taxon>
    </lineage>
</organism>
<dbReference type="GO" id="GO:0005829">
    <property type="term" value="C:cytosol"/>
    <property type="evidence" value="ECO:0007669"/>
    <property type="project" value="TreeGrafter"/>
</dbReference>
<dbReference type="InterPro" id="IPR011008">
    <property type="entry name" value="Dimeric_a/b-barrel"/>
</dbReference>
<dbReference type="GO" id="GO:0043200">
    <property type="term" value="P:response to amino acid"/>
    <property type="evidence" value="ECO:0007669"/>
    <property type="project" value="TreeGrafter"/>
</dbReference>
<dbReference type="InterPro" id="IPR036388">
    <property type="entry name" value="WH-like_DNA-bd_sf"/>
</dbReference>
<dbReference type="InterPro" id="IPR019887">
    <property type="entry name" value="Tscrpt_reg_AsnC/Lrp_C"/>
</dbReference>
<dbReference type="SMART" id="SM00344">
    <property type="entry name" value="HTH_ASNC"/>
    <property type="match status" value="1"/>
</dbReference>
<keyword evidence="3" id="KW-0804">Transcription</keyword>
<evidence type="ECO:0000256" key="1">
    <source>
        <dbReference type="ARBA" id="ARBA00023015"/>
    </source>
</evidence>
<dbReference type="GO" id="GO:0043565">
    <property type="term" value="F:sequence-specific DNA binding"/>
    <property type="evidence" value="ECO:0007669"/>
    <property type="project" value="InterPro"/>
</dbReference>
<dbReference type="Pfam" id="PF13412">
    <property type="entry name" value="HTH_24"/>
    <property type="match status" value="1"/>
</dbReference>
<dbReference type="PANTHER" id="PTHR30154">
    <property type="entry name" value="LEUCINE-RESPONSIVE REGULATORY PROTEIN"/>
    <property type="match status" value="1"/>
</dbReference>
<dbReference type="Gene3D" id="1.10.10.10">
    <property type="entry name" value="Winged helix-like DNA-binding domain superfamily/Winged helix DNA-binding domain"/>
    <property type="match status" value="1"/>
</dbReference>
<dbReference type="Gene3D" id="3.30.70.920">
    <property type="match status" value="1"/>
</dbReference>
<dbReference type="InterPro" id="IPR011991">
    <property type="entry name" value="ArsR-like_HTH"/>
</dbReference>
<dbReference type="SUPFAM" id="SSF46785">
    <property type="entry name" value="Winged helix' DNA-binding domain"/>
    <property type="match status" value="1"/>
</dbReference>
<name>A0A829YJQ5_9GAMM</name>
<dbReference type="InterPro" id="IPR036390">
    <property type="entry name" value="WH_DNA-bd_sf"/>
</dbReference>
<dbReference type="PROSITE" id="PS50956">
    <property type="entry name" value="HTH_ASNC_2"/>
    <property type="match status" value="1"/>
</dbReference>
<dbReference type="CDD" id="cd00090">
    <property type="entry name" value="HTH_ARSR"/>
    <property type="match status" value="1"/>
</dbReference>
<feature type="domain" description="HTH asnC-type" evidence="4">
    <location>
        <begin position="6"/>
        <end position="67"/>
    </location>
</feature>
<dbReference type="SUPFAM" id="SSF54909">
    <property type="entry name" value="Dimeric alpha+beta barrel"/>
    <property type="match status" value="1"/>
</dbReference>
<accession>A0A829YJQ5</accession>
<dbReference type="InterPro" id="IPR019885">
    <property type="entry name" value="Tscrpt_reg_HTH_AsnC-type_CS"/>
</dbReference>
<evidence type="ECO:0000256" key="2">
    <source>
        <dbReference type="ARBA" id="ARBA00023125"/>
    </source>
</evidence>
<dbReference type="EMBL" id="BLJN01000006">
    <property type="protein sequence ID" value="GFE83614.1"/>
    <property type="molecule type" value="Genomic_DNA"/>
</dbReference>
<keyword evidence="1" id="KW-0805">Transcription regulation</keyword>
<dbReference type="Pfam" id="PF01037">
    <property type="entry name" value="AsnC_trans_reg"/>
    <property type="match status" value="1"/>
</dbReference>
<dbReference type="InterPro" id="IPR000485">
    <property type="entry name" value="AsnC-type_HTH_dom"/>
</dbReference>
<evidence type="ECO:0000256" key="3">
    <source>
        <dbReference type="ARBA" id="ARBA00023163"/>
    </source>
</evidence>
<protein>
    <submittedName>
        <fullName evidence="5">AsnC family transcriptional regulator</fullName>
    </submittedName>
</protein>
<dbReference type="InterPro" id="IPR019888">
    <property type="entry name" value="Tscrpt_reg_AsnC-like"/>
</dbReference>
<dbReference type="PROSITE" id="PS00519">
    <property type="entry name" value="HTH_ASNC_1"/>
    <property type="match status" value="1"/>
</dbReference>
<proteinExistence type="predicted"/>
<evidence type="ECO:0000313" key="5">
    <source>
        <dbReference type="EMBL" id="GFE83614.1"/>
    </source>
</evidence>
<keyword evidence="6" id="KW-1185">Reference proteome</keyword>
<keyword evidence="2" id="KW-0238">DNA-binding</keyword>
<dbReference type="RefSeq" id="WP_161815214.1">
    <property type="nucleotide sequence ID" value="NZ_BLJN01000006.1"/>
</dbReference>
<dbReference type="GO" id="GO:0006355">
    <property type="term" value="P:regulation of DNA-templated transcription"/>
    <property type="evidence" value="ECO:0007669"/>
    <property type="project" value="UniProtKB-ARBA"/>
</dbReference>
<dbReference type="AlphaFoldDB" id="A0A829YJQ5"/>
<evidence type="ECO:0000313" key="6">
    <source>
        <dbReference type="Proteomes" id="UP000445000"/>
    </source>
</evidence>
<gene>
    <name evidence="5" type="ORF">GCM10011487_56140</name>
</gene>
<dbReference type="PANTHER" id="PTHR30154:SF17">
    <property type="entry name" value="DNA-BINDING TRANSCRIPTIONAL ACTIVATOR DECR"/>
    <property type="match status" value="1"/>
</dbReference>
<sequence length="157" mass="17692">MSNGSLDKIDYKILSVLQQDASLSAAEVAEAVGLSQSPCWRRIQRLKDDGYITKIVALLDRQKLGLRAQLFVQVKVVKNDRASLAEFSEAIRAFPEVMECHVVLGVFDFLLRVVAKDMDAYETFYFEKLSRVPHILEVTSYVAASEIKTTTAWPLHV</sequence>
<reference evidence="6" key="1">
    <citation type="submission" date="2020-01" db="EMBL/GenBank/DDBJ databases">
        <title>'Steroidobacter agaridevorans' sp. nov., agar-degrading bacteria isolated from rhizosphere soils.</title>
        <authorList>
            <person name="Ikenaga M."/>
            <person name="Kataoka M."/>
            <person name="Murouchi A."/>
            <person name="Katsuragi S."/>
            <person name="Sakai M."/>
        </authorList>
    </citation>
    <scope>NUCLEOTIDE SEQUENCE [LARGE SCALE GENOMIC DNA]</scope>
    <source>
        <strain evidence="6">YU21-B</strain>
    </source>
</reference>
<comment type="caution">
    <text evidence="5">The sequence shown here is derived from an EMBL/GenBank/DDBJ whole genome shotgun (WGS) entry which is preliminary data.</text>
</comment>